<comment type="caution">
    <text evidence="2">The sequence shown here is derived from an EMBL/GenBank/DDBJ whole genome shotgun (WGS) entry which is preliminary data.</text>
</comment>
<evidence type="ECO:0000313" key="3">
    <source>
        <dbReference type="Proteomes" id="UP000290540"/>
    </source>
</evidence>
<proteinExistence type="predicted"/>
<sequence length="100" mass="11038">MEPNMFVAHQHSNHQHFANPLPSSLRNCPSFSSNDIARLRVIGSSGVDAVKPKPFFAALSWVTGLQKAVIGPGETGRFEPMPRFHGTKMRSVFKGLHRPS</sequence>
<dbReference type="EMBL" id="MQTW01000012">
    <property type="protein sequence ID" value="RYC94400.1"/>
    <property type="molecule type" value="Genomic_DNA"/>
</dbReference>
<organism evidence="2 3">
    <name type="scientific">Fusarium oxysporum f. sp. narcissi</name>
    <dbReference type="NCBI Taxonomy" id="451672"/>
    <lineage>
        <taxon>Eukaryota</taxon>
        <taxon>Fungi</taxon>
        <taxon>Dikarya</taxon>
        <taxon>Ascomycota</taxon>
        <taxon>Pezizomycotina</taxon>
        <taxon>Sordariomycetes</taxon>
        <taxon>Hypocreomycetidae</taxon>
        <taxon>Hypocreales</taxon>
        <taxon>Nectriaceae</taxon>
        <taxon>Fusarium</taxon>
        <taxon>Fusarium oxysporum species complex</taxon>
    </lineage>
</organism>
<reference evidence="2 3" key="1">
    <citation type="submission" date="2016-12" db="EMBL/GenBank/DDBJ databases">
        <title>Draft genome sequence of Fusarium oxysporum causing rot on Narcissus.</title>
        <authorList>
            <person name="Armitage A.D."/>
            <person name="Taylor A."/>
            <person name="Clarkson J.P."/>
            <person name="Harrison R.J."/>
            <person name="Jackson A.C."/>
        </authorList>
    </citation>
    <scope>NUCLEOTIDE SEQUENCE [LARGE SCALE GENOMIC DNA]</scope>
    <source>
        <strain evidence="2 3">N139</strain>
    </source>
</reference>
<evidence type="ECO:0000313" key="2">
    <source>
        <dbReference type="EMBL" id="RYC94400.1"/>
    </source>
</evidence>
<dbReference type="AlphaFoldDB" id="A0A4Q2W457"/>
<dbReference type="Proteomes" id="UP000290540">
    <property type="component" value="Unassembled WGS sequence"/>
</dbReference>
<accession>A0A4Q2W457</accession>
<name>A0A4Q2W457_FUSOX</name>
<protein>
    <submittedName>
        <fullName evidence="2">Uncharacterized protein</fullName>
    </submittedName>
</protein>
<gene>
    <name evidence="2" type="ORF">BFJ63_vAg2662</name>
</gene>
<feature type="region of interest" description="Disordered" evidence="1">
    <location>
        <begin position="1"/>
        <end position="23"/>
    </location>
</feature>
<evidence type="ECO:0000256" key="1">
    <source>
        <dbReference type="SAM" id="MobiDB-lite"/>
    </source>
</evidence>